<evidence type="ECO:0000313" key="2">
    <source>
        <dbReference type="Proteomes" id="UP000184609"/>
    </source>
</evidence>
<accession>A0A1M7ZEW3</accession>
<gene>
    <name evidence="1" type="ORF">SAMN04488108_2769</name>
</gene>
<sequence>MNRRENLKLLFTGSIGAGLLMTGCEPEQTTLAHEPVLASGGTPGNRTEEEKIRDAELLAEKFFTEAERKKLDTLGDIICPADSESPAASELKVTDFIDFMMVDQPGNQTRMRGGLMWLDFEADEKFGKLFNDLSQDQVMQIVDLVAWPDKATPEYEGAVKWFNLVRNMVCSGYFSTQAGWKYIDYRGNTPNVWDGVPQEVLDKHGLSNPEKYKELYLKPEDRANVVQWDDEGNIIG</sequence>
<dbReference type="AlphaFoldDB" id="A0A1M7ZEW3"/>
<dbReference type="PROSITE" id="PS51257">
    <property type="entry name" value="PROKAR_LIPOPROTEIN"/>
    <property type="match status" value="1"/>
</dbReference>
<proteinExistence type="predicted"/>
<name>A0A1M7ZEW3_9BACT</name>
<dbReference type="OrthoDB" id="129242at2"/>
<dbReference type="InterPro" id="IPR027056">
    <property type="entry name" value="Gluconate_2DH_su3"/>
</dbReference>
<dbReference type="STRING" id="1073327.SAMN04488108_2769"/>
<dbReference type="Pfam" id="PF13618">
    <property type="entry name" value="Gluconate_2-dh3"/>
    <property type="match status" value="1"/>
</dbReference>
<protein>
    <submittedName>
        <fullName evidence="1">Gluconate 2-dehydrogenase subunit 3</fullName>
    </submittedName>
</protein>
<organism evidence="1 2">
    <name type="scientific">Algoriphagus zhangzhouensis</name>
    <dbReference type="NCBI Taxonomy" id="1073327"/>
    <lineage>
        <taxon>Bacteria</taxon>
        <taxon>Pseudomonadati</taxon>
        <taxon>Bacteroidota</taxon>
        <taxon>Cytophagia</taxon>
        <taxon>Cytophagales</taxon>
        <taxon>Cyclobacteriaceae</taxon>
        <taxon>Algoriphagus</taxon>
    </lineage>
</organism>
<reference evidence="2" key="1">
    <citation type="submission" date="2016-12" db="EMBL/GenBank/DDBJ databases">
        <authorList>
            <person name="Varghese N."/>
            <person name="Submissions S."/>
        </authorList>
    </citation>
    <scope>NUCLEOTIDE SEQUENCE [LARGE SCALE GENOMIC DNA]</scope>
    <source>
        <strain evidence="2">DSM 25035</strain>
    </source>
</reference>
<evidence type="ECO:0000313" key="1">
    <source>
        <dbReference type="EMBL" id="SHO63461.1"/>
    </source>
</evidence>
<dbReference type="EMBL" id="FRXN01000003">
    <property type="protein sequence ID" value="SHO63461.1"/>
    <property type="molecule type" value="Genomic_DNA"/>
</dbReference>
<dbReference type="RefSeq" id="WP_073572376.1">
    <property type="nucleotide sequence ID" value="NZ_FRXN01000003.1"/>
</dbReference>
<keyword evidence="2" id="KW-1185">Reference proteome</keyword>
<dbReference type="Proteomes" id="UP000184609">
    <property type="component" value="Unassembled WGS sequence"/>
</dbReference>